<evidence type="ECO:0000256" key="1">
    <source>
        <dbReference type="ARBA" id="ARBA00023015"/>
    </source>
</evidence>
<reference evidence="7" key="1">
    <citation type="submission" date="2019-02" db="EMBL/GenBank/DDBJ databases">
        <title>Complete genome sequence of Rhodoferax sp. Gr-4.</title>
        <authorList>
            <person name="Jin L."/>
        </authorList>
    </citation>
    <scope>NUCLEOTIDE SEQUENCE [LARGE SCALE GENOMIC DNA]</scope>
    <source>
        <strain evidence="7">Gr-4</strain>
    </source>
</reference>
<dbReference type="KEGG" id="rhg:EXZ61_16945"/>
<dbReference type="Pfam" id="PF13305">
    <property type="entry name" value="TetR_C_33"/>
    <property type="match status" value="1"/>
</dbReference>
<keyword evidence="7" id="KW-1185">Reference proteome</keyword>
<dbReference type="InterPro" id="IPR036271">
    <property type="entry name" value="Tet_transcr_reg_TetR-rel_C_sf"/>
</dbReference>
<dbReference type="PROSITE" id="PS50977">
    <property type="entry name" value="HTH_TETR_2"/>
    <property type="match status" value="1"/>
</dbReference>
<dbReference type="GO" id="GO:0000976">
    <property type="term" value="F:transcription cis-regulatory region binding"/>
    <property type="evidence" value="ECO:0007669"/>
    <property type="project" value="TreeGrafter"/>
</dbReference>
<dbReference type="InterPro" id="IPR009057">
    <property type="entry name" value="Homeodomain-like_sf"/>
</dbReference>
<keyword evidence="1" id="KW-0805">Transcription regulation</keyword>
<dbReference type="Proteomes" id="UP000317365">
    <property type="component" value="Chromosome"/>
</dbReference>
<dbReference type="Gene3D" id="1.10.357.10">
    <property type="entry name" value="Tetracycline Repressor, domain 2"/>
    <property type="match status" value="1"/>
</dbReference>
<evidence type="ECO:0000256" key="3">
    <source>
        <dbReference type="ARBA" id="ARBA00023163"/>
    </source>
</evidence>
<dbReference type="InterPro" id="IPR025996">
    <property type="entry name" value="MT1864/Rv1816-like_C"/>
</dbReference>
<dbReference type="SUPFAM" id="SSF48498">
    <property type="entry name" value="Tetracyclin repressor-like, C-terminal domain"/>
    <property type="match status" value="1"/>
</dbReference>
<feature type="DNA-binding region" description="H-T-H motif" evidence="4">
    <location>
        <begin position="56"/>
        <end position="75"/>
    </location>
</feature>
<organism evidence="6 7">
    <name type="scientific">Rhodoferax aquaticus</name>
    <dbReference type="NCBI Taxonomy" id="2527691"/>
    <lineage>
        <taxon>Bacteria</taxon>
        <taxon>Pseudomonadati</taxon>
        <taxon>Pseudomonadota</taxon>
        <taxon>Betaproteobacteria</taxon>
        <taxon>Burkholderiales</taxon>
        <taxon>Comamonadaceae</taxon>
        <taxon>Rhodoferax</taxon>
    </lineage>
</organism>
<dbReference type="EMBL" id="CP036282">
    <property type="protein sequence ID" value="QDL55721.1"/>
    <property type="molecule type" value="Genomic_DNA"/>
</dbReference>
<dbReference type="Pfam" id="PF00440">
    <property type="entry name" value="TetR_N"/>
    <property type="match status" value="1"/>
</dbReference>
<reference evidence="7" key="2">
    <citation type="journal article" date="2020" name="Int. J. Syst. Evol. Microbiol.">
        <title>Genomic insights into a novel species Rhodoferax aquaticus sp. nov., isolated from freshwater.</title>
        <authorList>
            <person name="Li T."/>
            <person name="Zhuo Y."/>
            <person name="Jin C.Z."/>
            <person name="Wu X."/>
            <person name="Ko S.R."/>
            <person name="Jin F.J."/>
            <person name="Ahn C.Y."/>
            <person name="Oh H.M."/>
            <person name="Lee H.G."/>
            <person name="Jin L."/>
        </authorList>
    </citation>
    <scope>NUCLEOTIDE SEQUENCE [LARGE SCALE GENOMIC DNA]</scope>
    <source>
        <strain evidence="7">Gr-4</strain>
    </source>
</reference>
<keyword evidence="2 4" id="KW-0238">DNA-binding</keyword>
<dbReference type="InterPro" id="IPR050109">
    <property type="entry name" value="HTH-type_TetR-like_transc_reg"/>
</dbReference>
<evidence type="ECO:0000259" key="5">
    <source>
        <dbReference type="PROSITE" id="PS50977"/>
    </source>
</evidence>
<dbReference type="GO" id="GO:0003700">
    <property type="term" value="F:DNA-binding transcription factor activity"/>
    <property type="evidence" value="ECO:0007669"/>
    <property type="project" value="TreeGrafter"/>
</dbReference>
<accession>A0A515EST7</accession>
<gene>
    <name evidence="6" type="ORF">EXZ61_16945</name>
</gene>
<dbReference type="SUPFAM" id="SSF46689">
    <property type="entry name" value="Homeodomain-like"/>
    <property type="match status" value="1"/>
</dbReference>
<feature type="domain" description="HTH tetR-type" evidence="5">
    <location>
        <begin position="33"/>
        <end position="93"/>
    </location>
</feature>
<sequence length="232" mass="24682">MSTTRHMPPNPPLLVASLGADAGAETPRSYHHGDLRNALQQSALVLLRDKGLEGLSLREISKVAGVSHAAAYRHYADKQALLADLSIVGFEQLTQMVEHALASTLGGPLAQLLATGRAYVVFGARQPQLLQLMFSNAIPDWQAFPELASVGQALTQSLQHTIAQGQQCGEIRAGDLASLSMAAWSMVHGLAMLLAGKRIPGALPDEAYVQQAAEQCVNVLAKGLRPDPERPA</sequence>
<dbReference type="PANTHER" id="PTHR30055">
    <property type="entry name" value="HTH-TYPE TRANSCRIPTIONAL REGULATOR RUTR"/>
    <property type="match status" value="1"/>
</dbReference>
<evidence type="ECO:0000256" key="4">
    <source>
        <dbReference type="PROSITE-ProRule" id="PRU00335"/>
    </source>
</evidence>
<dbReference type="AlphaFoldDB" id="A0A515EST7"/>
<dbReference type="InterPro" id="IPR001647">
    <property type="entry name" value="HTH_TetR"/>
</dbReference>
<keyword evidence="3" id="KW-0804">Transcription</keyword>
<evidence type="ECO:0000313" key="6">
    <source>
        <dbReference type="EMBL" id="QDL55721.1"/>
    </source>
</evidence>
<name>A0A515EST7_9BURK</name>
<dbReference type="PRINTS" id="PR00455">
    <property type="entry name" value="HTHTETR"/>
</dbReference>
<protein>
    <submittedName>
        <fullName evidence="6">TetR/AcrR family transcriptional regulator</fullName>
    </submittedName>
</protein>
<dbReference type="PANTHER" id="PTHR30055:SF220">
    <property type="entry name" value="TETR-FAMILY REGULATORY PROTEIN"/>
    <property type="match status" value="1"/>
</dbReference>
<evidence type="ECO:0000313" key="7">
    <source>
        <dbReference type="Proteomes" id="UP000317365"/>
    </source>
</evidence>
<proteinExistence type="predicted"/>
<evidence type="ECO:0000256" key="2">
    <source>
        <dbReference type="ARBA" id="ARBA00023125"/>
    </source>
</evidence>
<dbReference type="RefSeq" id="WP_142812875.1">
    <property type="nucleotide sequence ID" value="NZ_CP036282.1"/>
</dbReference>